<gene>
    <name evidence="2" type="ORF">VZ94_02745</name>
</gene>
<feature type="signal peptide" evidence="1">
    <location>
        <begin position="1"/>
        <end position="24"/>
    </location>
</feature>
<evidence type="ECO:0000256" key="1">
    <source>
        <dbReference type="SAM" id="SignalP"/>
    </source>
</evidence>
<sequence length="281" mass="30131">MMKKNLQTSALSVALTVASMTASATGFVQLPATGVVIDGGKSAYITCNTTGEFGSNPNGSTPPTFSPNGGANNTCALKSIDPPVAGYTQTASVVRDIVMNNAYTLNQPITVGTVVDRVWRKGVSCIYGAKIRLNNVDYDRRAISPGVQYFEVNDILRANFLKKAPVSVAYVYTTRGPGQSDDVVYRAGLTNTSVVNFPGDPAQPLISVAPINRKWVDFTTDISFQDDDGSSVRDSAWLLVKSTCSEQTPAETDGALKFRQMGQEEQPLIEVRVKAFDPSAQ</sequence>
<reference evidence="3" key="1">
    <citation type="submission" date="2015-03" db="EMBL/GenBank/DDBJ databases">
        <title>Draft genome sequence of a novel methanotroph (Sn10-6) isolated from flooded ricefield rhizosphere in India.</title>
        <authorList>
            <person name="Pandit P.S."/>
            <person name="Pore S.D."/>
            <person name="Arora P."/>
            <person name="Kapse N.G."/>
            <person name="Dhakephalkar P.K."/>
            <person name="Rahalkar M.C."/>
        </authorList>
    </citation>
    <scope>NUCLEOTIDE SEQUENCE [LARGE SCALE GENOMIC DNA]</scope>
    <source>
        <strain evidence="3">Sn10-6</strain>
    </source>
</reference>
<proteinExistence type="predicted"/>
<organism evidence="2 3">
    <name type="scientific">Methylocucumis oryzae</name>
    <dbReference type="NCBI Taxonomy" id="1632867"/>
    <lineage>
        <taxon>Bacteria</taxon>
        <taxon>Pseudomonadati</taxon>
        <taxon>Pseudomonadota</taxon>
        <taxon>Gammaproteobacteria</taxon>
        <taxon>Methylococcales</taxon>
        <taxon>Methylococcaceae</taxon>
        <taxon>Methylocucumis</taxon>
    </lineage>
</organism>
<evidence type="ECO:0000313" key="3">
    <source>
        <dbReference type="Proteomes" id="UP000033684"/>
    </source>
</evidence>
<keyword evidence="3" id="KW-1185">Reference proteome</keyword>
<dbReference type="Proteomes" id="UP000033684">
    <property type="component" value="Unassembled WGS sequence"/>
</dbReference>
<dbReference type="OrthoDB" id="5565139at2"/>
<dbReference type="PATRIC" id="fig|1632867.3.peg.2275"/>
<evidence type="ECO:0000313" key="2">
    <source>
        <dbReference type="EMBL" id="KJV07732.1"/>
    </source>
</evidence>
<reference evidence="2 3" key="2">
    <citation type="journal article" date="2016" name="Microb. Ecol.">
        <title>Genome Characteristics of a Novel Type I Methanotroph (Sn10-6) Isolated from a Flooded Indian Rice Field.</title>
        <authorList>
            <person name="Rahalkar M.C."/>
            <person name="Pandit P.S."/>
            <person name="Dhakephalkar P.K."/>
            <person name="Pore S."/>
            <person name="Arora P."/>
            <person name="Kapse N."/>
        </authorList>
    </citation>
    <scope>NUCLEOTIDE SEQUENCE [LARGE SCALE GENOMIC DNA]</scope>
    <source>
        <strain evidence="2 3">Sn10-6</strain>
    </source>
</reference>
<accession>A0A0F3IM37</accession>
<dbReference type="EMBL" id="LAJX01000020">
    <property type="protein sequence ID" value="KJV07732.1"/>
    <property type="molecule type" value="Genomic_DNA"/>
</dbReference>
<name>A0A0F3IM37_9GAMM</name>
<protein>
    <submittedName>
        <fullName evidence="2">Uncharacterized protein</fullName>
    </submittedName>
</protein>
<dbReference type="RefSeq" id="WP_045778069.1">
    <property type="nucleotide sequence ID" value="NZ_LAJX01000020.1"/>
</dbReference>
<keyword evidence="1" id="KW-0732">Signal</keyword>
<feature type="chain" id="PRO_5002462251" evidence="1">
    <location>
        <begin position="25"/>
        <end position="281"/>
    </location>
</feature>
<comment type="caution">
    <text evidence="2">The sequence shown here is derived from an EMBL/GenBank/DDBJ whole genome shotgun (WGS) entry which is preliminary data.</text>
</comment>
<dbReference type="AlphaFoldDB" id="A0A0F3IM37"/>